<comment type="caution">
    <text evidence="1">The sequence shown here is derived from an EMBL/GenBank/DDBJ whole genome shotgun (WGS) entry which is preliminary data.</text>
</comment>
<dbReference type="EMBL" id="LAZR01005742">
    <property type="protein sequence ID" value="KKM97498.1"/>
    <property type="molecule type" value="Genomic_DNA"/>
</dbReference>
<name>A0A0F9LVQ3_9ZZZZ</name>
<sequence>MMPKWIERLSTQYSIKCIYRSVLKYGYKAEVVSNGPVGIIVRLSKDGYNSRDVHVTLEPK</sequence>
<gene>
    <name evidence="1" type="ORF">LCGC14_1167490</name>
</gene>
<organism evidence="1">
    <name type="scientific">marine sediment metagenome</name>
    <dbReference type="NCBI Taxonomy" id="412755"/>
    <lineage>
        <taxon>unclassified sequences</taxon>
        <taxon>metagenomes</taxon>
        <taxon>ecological metagenomes</taxon>
    </lineage>
</organism>
<reference evidence="1" key="1">
    <citation type="journal article" date="2015" name="Nature">
        <title>Complex archaea that bridge the gap between prokaryotes and eukaryotes.</title>
        <authorList>
            <person name="Spang A."/>
            <person name="Saw J.H."/>
            <person name="Jorgensen S.L."/>
            <person name="Zaremba-Niedzwiedzka K."/>
            <person name="Martijn J."/>
            <person name="Lind A.E."/>
            <person name="van Eijk R."/>
            <person name="Schleper C."/>
            <person name="Guy L."/>
            <person name="Ettema T.J."/>
        </authorList>
    </citation>
    <scope>NUCLEOTIDE SEQUENCE</scope>
</reference>
<protein>
    <submittedName>
        <fullName evidence="1">Uncharacterized protein</fullName>
    </submittedName>
</protein>
<proteinExistence type="predicted"/>
<accession>A0A0F9LVQ3</accession>
<dbReference type="AlphaFoldDB" id="A0A0F9LVQ3"/>
<evidence type="ECO:0000313" key="1">
    <source>
        <dbReference type="EMBL" id="KKM97498.1"/>
    </source>
</evidence>